<dbReference type="GO" id="GO:0005737">
    <property type="term" value="C:cytoplasm"/>
    <property type="evidence" value="ECO:0007669"/>
    <property type="project" value="TreeGrafter"/>
</dbReference>
<keyword evidence="11" id="KW-0131">Cell cycle</keyword>
<name>A0A812BT25_ACAPH</name>
<dbReference type="Gene3D" id="3.30.310.80">
    <property type="entry name" value="Kinase associated domain 1, KA1"/>
    <property type="match status" value="1"/>
</dbReference>
<evidence type="ECO:0000256" key="9">
    <source>
        <dbReference type="ARBA" id="ARBA00022840"/>
    </source>
</evidence>
<keyword evidence="6 16" id="KW-0808">Transferase</keyword>
<keyword evidence="17" id="KW-1185">Reference proteome</keyword>
<evidence type="ECO:0000259" key="15">
    <source>
        <dbReference type="PROSITE" id="PS50032"/>
    </source>
</evidence>
<evidence type="ECO:0000313" key="16">
    <source>
        <dbReference type="EMBL" id="CAE1240285.1"/>
    </source>
</evidence>
<dbReference type="GO" id="GO:0005886">
    <property type="term" value="C:plasma membrane"/>
    <property type="evidence" value="ECO:0007669"/>
    <property type="project" value="UniProtKB-SubCell"/>
</dbReference>
<dbReference type="EC" id="2.7.11.1" evidence="3"/>
<dbReference type="Pfam" id="PF02149">
    <property type="entry name" value="KA1"/>
    <property type="match status" value="1"/>
</dbReference>
<dbReference type="Gene3D" id="1.10.510.10">
    <property type="entry name" value="Transferase(Phosphotransferase) domain 1"/>
    <property type="match status" value="1"/>
</dbReference>
<comment type="subcellular location">
    <subcellularLocation>
        <location evidence="1">Cell membrane</location>
        <topology evidence="1">Peripheral membrane protein</topology>
    </subcellularLocation>
</comment>
<dbReference type="CDD" id="cd12198">
    <property type="entry name" value="MELK_C"/>
    <property type="match status" value="1"/>
</dbReference>
<evidence type="ECO:0000256" key="8">
    <source>
        <dbReference type="ARBA" id="ARBA00022777"/>
    </source>
</evidence>
<evidence type="ECO:0000256" key="3">
    <source>
        <dbReference type="ARBA" id="ARBA00012513"/>
    </source>
</evidence>
<dbReference type="Proteomes" id="UP000597762">
    <property type="component" value="Unassembled WGS sequence"/>
</dbReference>
<dbReference type="PROSITE" id="PS50032">
    <property type="entry name" value="KA1"/>
    <property type="match status" value="1"/>
</dbReference>
<evidence type="ECO:0000256" key="4">
    <source>
        <dbReference type="ARBA" id="ARBA00022475"/>
    </source>
</evidence>
<dbReference type="GO" id="GO:0005524">
    <property type="term" value="F:ATP binding"/>
    <property type="evidence" value="ECO:0007669"/>
    <property type="project" value="UniProtKB-KW"/>
</dbReference>
<protein>
    <recommendedName>
        <fullName evidence="3">non-specific serine/threonine protein kinase</fullName>
        <ecNumber evidence="3">2.7.11.1</ecNumber>
    </recommendedName>
</protein>
<dbReference type="EMBL" id="CAHIKZ030000821">
    <property type="protein sequence ID" value="CAE1240285.1"/>
    <property type="molecule type" value="Genomic_DNA"/>
</dbReference>
<reference evidence="16" key="1">
    <citation type="submission" date="2021-01" db="EMBL/GenBank/DDBJ databases">
        <authorList>
            <person name="Li R."/>
            <person name="Bekaert M."/>
        </authorList>
    </citation>
    <scope>NUCLEOTIDE SEQUENCE</scope>
    <source>
        <strain evidence="16">Farmed</strain>
    </source>
</reference>
<evidence type="ECO:0000256" key="1">
    <source>
        <dbReference type="ARBA" id="ARBA00004202"/>
    </source>
</evidence>
<comment type="caution">
    <text evidence="16">The sequence shown here is derived from an EMBL/GenBank/DDBJ whole genome shotgun (WGS) entry which is preliminary data.</text>
</comment>
<accession>A0A812BT25</accession>
<evidence type="ECO:0000313" key="17">
    <source>
        <dbReference type="Proteomes" id="UP000597762"/>
    </source>
</evidence>
<evidence type="ECO:0000256" key="13">
    <source>
        <dbReference type="ARBA" id="ARBA00048679"/>
    </source>
</evidence>
<evidence type="ECO:0000256" key="10">
    <source>
        <dbReference type="ARBA" id="ARBA00023136"/>
    </source>
</evidence>
<dbReference type="InterPro" id="IPR011009">
    <property type="entry name" value="Kinase-like_dom_sf"/>
</dbReference>
<dbReference type="FunFam" id="3.30.310.80:FF:000011">
    <property type="entry name" value="Non-specific serine/threonine protein kinase"/>
    <property type="match status" value="1"/>
</dbReference>
<evidence type="ECO:0000256" key="12">
    <source>
        <dbReference type="ARBA" id="ARBA00047899"/>
    </source>
</evidence>
<feature type="domain" description="KA1" evidence="15">
    <location>
        <begin position="444"/>
        <end position="493"/>
    </location>
</feature>
<proteinExistence type="inferred from homology"/>
<feature type="compositionally biased region" description="Basic and acidic residues" evidence="14">
    <location>
        <begin position="250"/>
        <end position="266"/>
    </location>
</feature>
<evidence type="ECO:0000256" key="14">
    <source>
        <dbReference type="SAM" id="MobiDB-lite"/>
    </source>
</evidence>
<dbReference type="PANTHER" id="PTHR24346">
    <property type="entry name" value="MAP/MICROTUBULE AFFINITY-REGULATING KINASE"/>
    <property type="match status" value="1"/>
</dbReference>
<evidence type="ECO:0000256" key="6">
    <source>
        <dbReference type="ARBA" id="ARBA00022679"/>
    </source>
</evidence>
<dbReference type="SUPFAM" id="SSF56112">
    <property type="entry name" value="Protein kinase-like (PK-like)"/>
    <property type="match status" value="1"/>
</dbReference>
<keyword evidence="7" id="KW-0547">Nucleotide-binding</keyword>
<comment type="catalytic activity">
    <reaction evidence="13">
        <text>L-seryl-[protein] + ATP = O-phospho-L-seryl-[protein] + ADP + H(+)</text>
        <dbReference type="Rhea" id="RHEA:17989"/>
        <dbReference type="Rhea" id="RHEA-COMP:9863"/>
        <dbReference type="Rhea" id="RHEA-COMP:11604"/>
        <dbReference type="ChEBI" id="CHEBI:15378"/>
        <dbReference type="ChEBI" id="CHEBI:29999"/>
        <dbReference type="ChEBI" id="CHEBI:30616"/>
        <dbReference type="ChEBI" id="CHEBI:83421"/>
        <dbReference type="ChEBI" id="CHEBI:456216"/>
        <dbReference type="EC" id="2.7.11.1"/>
    </reaction>
</comment>
<organism evidence="16 17">
    <name type="scientific">Acanthosepion pharaonis</name>
    <name type="common">Pharaoh cuttlefish</name>
    <name type="synonym">Sepia pharaonis</name>
    <dbReference type="NCBI Taxonomy" id="158019"/>
    <lineage>
        <taxon>Eukaryota</taxon>
        <taxon>Metazoa</taxon>
        <taxon>Spiralia</taxon>
        <taxon>Lophotrochozoa</taxon>
        <taxon>Mollusca</taxon>
        <taxon>Cephalopoda</taxon>
        <taxon>Coleoidea</taxon>
        <taxon>Decapodiformes</taxon>
        <taxon>Sepiida</taxon>
        <taxon>Sepiina</taxon>
        <taxon>Sepiidae</taxon>
        <taxon>Acanthosepion</taxon>
    </lineage>
</organism>
<dbReference type="InterPro" id="IPR001772">
    <property type="entry name" value="KA1_dom"/>
</dbReference>
<keyword evidence="8" id="KW-0418">Kinase</keyword>
<keyword evidence="5" id="KW-0723">Serine/threonine-protein kinase</keyword>
<dbReference type="AlphaFoldDB" id="A0A812BT25"/>
<feature type="region of interest" description="Disordered" evidence="14">
    <location>
        <begin position="225"/>
        <end position="295"/>
    </location>
</feature>
<dbReference type="PANTHER" id="PTHR24346:SF30">
    <property type="entry name" value="MATERNAL EMBRYONIC LEUCINE ZIPPER KINASE"/>
    <property type="match status" value="1"/>
</dbReference>
<dbReference type="SUPFAM" id="SSF103243">
    <property type="entry name" value="KA1-like"/>
    <property type="match status" value="1"/>
</dbReference>
<dbReference type="OrthoDB" id="193931at2759"/>
<sequence length="493" mass="56212">MDHHLYTPCGSAAYAAPELVSGKEYLGDMSGKYSTPPWLSAESVEIIDQLLQVNPMRRISMRHLLNHPWVCQNGQPVNWKPCPTELDEDCVIKLAVFNGTTKTRMINMIKEWKYDYLTATYFLLLEKKYKNQPLDLHDARRLLLPLQPKIWNSNNTETNPVVAKLSDRYLKEPVPYHFEHTPTSIKNIIKDVPASEWSMNARVSTKKNKYNQVMSHLEETYIVPIKEDNQANSKRKPSRDLTASPKTPRRKENKENLLETPHKTDDTFAIPYSVATPRSRANSKSVKTPKHNRSPLMGKQLQQILDGKTEASSPISKAKPSIVLSPSRSVDSQLHNLSLLTPVSESSKASSVDTDLHKSGFQRSTERKSFKGSMFGSLEKVFKMFSPRSRSVSHGPRKVKNTHNVFRTEQYNADLVLCKLKDSIQKKCLGCKQSDYVLRCFVADDKGKIKLSFNLEVCVVPKLPFVGIRSKRVKGDTWQYKKFCEDIIQTSNL</sequence>
<keyword evidence="10" id="KW-0472">Membrane</keyword>
<evidence type="ECO:0000256" key="5">
    <source>
        <dbReference type="ARBA" id="ARBA00022527"/>
    </source>
</evidence>
<dbReference type="GO" id="GO:0004674">
    <property type="term" value="F:protein serine/threonine kinase activity"/>
    <property type="evidence" value="ECO:0007669"/>
    <property type="project" value="UniProtKB-KW"/>
</dbReference>
<evidence type="ECO:0000256" key="11">
    <source>
        <dbReference type="ARBA" id="ARBA00023306"/>
    </source>
</evidence>
<dbReference type="GO" id="GO:0035556">
    <property type="term" value="P:intracellular signal transduction"/>
    <property type="evidence" value="ECO:0007669"/>
    <property type="project" value="TreeGrafter"/>
</dbReference>
<comment type="catalytic activity">
    <reaction evidence="12">
        <text>L-threonyl-[protein] + ATP = O-phospho-L-threonyl-[protein] + ADP + H(+)</text>
        <dbReference type="Rhea" id="RHEA:46608"/>
        <dbReference type="Rhea" id="RHEA-COMP:11060"/>
        <dbReference type="Rhea" id="RHEA-COMP:11605"/>
        <dbReference type="ChEBI" id="CHEBI:15378"/>
        <dbReference type="ChEBI" id="CHEBI:30013"/>
        <dbReference type="ChEBI" id="CHEBI:30616"/>
        <dbReference type="ChEBI" id="CHEBI:61977"/>
        <dbReference type="ChEBI" id="CHEBI:456216"/>
        <dbReference type="EC" id="2.7.11.1"/>
    </reaction>
</comment>
<evidence type="ECO:0000256" key="2">
    <source>
        <dbReference type="ARBA" id="ARBA00006234"/>
    </source>
</evidence>
<gene>
    <name evidence="16" type="ORF">SPHA_22239</name>
</gene>
<dbReference type="InterPro" id="IPR048637">
    <property type="entry name" value="MELK_UBA"/>
</dbReference>
<dbReference type="CDD" id="cd14341">
    <property type="entry name" value="UBA_MELK"/>
    <property type="match status" value="1"/>
</dbReference>
<comment type="similarity">
    <text evidence="2">Belongs to the protein kinase superfamily. CAMK Ser/Thr protein kinase family. SNF1 subfamily.</text>
</comment>
<dbReference type="InterPro" id="IPR028375">
    <property type="entry name" value="KA1/Ssp2_C"/>
</dbReference>
<dbReference type="Pfam" id="PF21594">
    <property type="entry name" value="UBA_MELK"/>
    <property type="match status" value="1"/>
</dbReference>
<keyword evidence="9" id="KW-0067">ATP-binding</keyword>
<evidence type="ECO:0000256" key="7">
    <source>
        <dbReference type="ARBA" id="ARBA00022741"/>
    </source>
</evidence>
<keyword evidence="4" id="KW-1003">Cell membrane</keyword>